<dbReference type="EMBL" id="MUJZ01023365">
    <property type="protein sequence ID" value="OTF79388.1"/>
    <property type="molecule type" value="Genomic_DNA"/>
</dbReference>
<evidence type="ECO:0000313" key="13">
    <source>
        <dbReference type="Proteomes" id="UP000194236"/>
    </source>
</evidence>
<feature type="compositionally biased region" description="Polar residues" evidence="10">
    <location>
        <begin position="449"/>
        <end position="462"/>
    </location>
</feature>
<name>A0A1Y3BHP7_EURMA</name>
<sequence>MAETKANNHHSPTTVINNVAESSINNNNDIADDNMDCKSGSKNYASSDDKDDNEIESCEEDFEYPSDFDPTEYEQIELTKEHKRHMFLLLNMIIPELSPLNSFKSNHAKSSKSKSSSNDLARNILTRLTCLIQFFNDFYRPQEIWPLLGRLPLSLHVDKSSKTLRFNEELDERKIGQLNKYFRCWLHLFYTCEEIIESIDVMEQSSLEIFALMVLNVLNNLRDSLPQFRSIFLDHWFPLELFERRFECFFRYDKIYQIIMQQLVRERILYQFVRNRNSSMEKELELKVKEIDQLRSQLSRLQSTNKKTLMRNKSQIITTQTANPQTQIVAMPSGQINKPSQPKSQLKSILLARPRSPVPSTTSESCSNSAYSSGCSSPQSMTTISDIPGQIQDSKPTSTELAEAVANKIHQTRCTTKTRAGSSLSNNKSDALDSEYMARRGRPRKLSRLNDSYESTTTNNAGNQNKRARLCWTTNTESEGPKDSLMQSIRPRFKMKQSLLEIQSTETVINKNSPRLTTTSVNAISQQQTGPLKPIVKMNSSSAMIRSKSLLDTSNTKNNEKSKSLIIKPLQIKTESATMSSSTTFENVKLNVKTDSPSLNLLSEIDNLASFYMVFSNYIKCRICNEYLEDMDEFLKHLGQHVQNGNVLQCGICAKIFLSKYKLTRHLPCYTGEKPFSCEVCFRNFSSRDKLNEHIKAIHLKKTFSDSTVSSNEQDEQPQLKTYGTNGTSGGRRMKNSLLSNDENFLSSKLTASLPDNNSNDSSDDKSVAMKIVKPSSALEIEEIVITDDSSNLDHSEIGPNGNDDGDQKQDQDLDIESKIEVAELD</sequence>
<comment type="subcellular location">
    <subcellularLocation>
        <location evidence="1">Nucleus</location>
    </subcellularLocation>
</comment>
<dbReference type="PROSITE" id="PS00028">
    <property type="entry name" value="ZINC_FINGER_C2H2_1"/>
    <property type="match status" value="1"/>
</dbReference>
<feature type="compositionally biased region" description="Polar residues" evidence="10">
    <location>
        <begin position="707"/>
        <end position="726"/>
    </location>
</feature>
<dbReference type="PANTHER" id="PTHR24388:SF54">
    <property type="entry name" value="PROTEIN ESCARGOT"/>
    <property type="match status" value="1"/>
</dbReference>
<comment type="similarity">
    <text evidence="7">Belongs to the snail C2H2-type zinc-finger protein family.</text>
</comment>
<dbReference type="AlphaFoldDB" id="A0A1Y3BHP7"/>
<feature type="region of interest" description="Disordered" evidence="10">
    <location>
        <begin position="412"/>
        <end position="462"/>
    </location>
</feature>
<feature type="compositionally biased region" description="Low complexity" evidence="10">
    <location>
        <begin position="15"/>
        <end position="29"/>
    </location>
</feature>
<comment type="caution">
    <text evidence="12">The sequence shown here is derived from an EMBL/GenBank/DDBJ whole genome shotgun (WGS) entry which is preliminary data.</text>
</comment>
<dbReference type="InterPro" id="IPR050527">
    <property type="entry name" value="Snail/Krueppel_Znf"/>
</dbReference>
<keyword evidence="5" id="KW-0862">Zinc</keyword>
<protein>
    <submittedName>
        <fullName evidence="12">Zinc-finger double domain containing protein</fullName>
    </submittedName>
</protein>
<evidence type="ECO:0000256" key="8">
    <source>
        <dbReference type="PROSITE-ProRule" id="PRU00042"/>
    </source>
</evidence>
<accession>A0A1Y3BHP7</accession>
<evidence type="ECO:0000259" key="11">
    <source>
        <dbReference type="PROSITE" id="PS50157"/>
    </source>
</evidence>
<feature type="compositionally biased region" description="Basic and acidic residues" evidence="10">
    <location>
        <begin position="806"/>
        <end position="826"/>
    </location>
</feature>
<evidence type="ECO:0000256" key="3">
    <source>
        <dbReference type="ARBA" id="ARBA00022737"/>
    </source>
</evidence>
<dbReference type="PROSITE" id="PS50157">
    <property type="entry name" value="ZINC_FINGER_C2H2_2"/>
    <property type="match status" value="2"/>
</dbReference>
<dbReference type="GO" id="GO:0005634">
    <property type="term" value="C:nucleus"/>
    <property type="evidence" value="ECO:0007669"/>
    <property type="project" value="UniProtKB-SubCell"/>
</dbReference>
<dbReference type="Pfam" id="PF00096">
    <property type="entry name" value="zf-C2H2"/>
    <property type="match status" value="1"/>
</dbReference>
<dbReference type="SUPFAM" id="SSF57667">
    <property type="entry name" value="beta-beta-alpha zinc fingers"/>
    <property type="match status" value="1"/>
</dbReference>
<feature type="region of interest" description="Disordered" evidence="10">
    <location>
        <begin position="786"/>
        <end position="826"/>
    </location>
</feature>
<keyword evidence="3" id="KW-0677">Repeat</keyword>
<keyword evidence="9" id="KW-0175">Coiled coil</keyword>
<organism evidence="12 13">
    <name type="scientific">Euroglyphus maynei</name>
    <name type="common">Mayne's house dust mite</name>
    <dbReference type="NCBI Taxonomy" id="6958"/>
    <lineage>
        <taxon>Eukaryota</taxon>
        <taxon>Metazoa</taxon>
        <taxon>Ecdysozoa</taxon>
        <taxon>Arthropoda</taxon>
        <taxon>Chelicerata</taxon>
        <taxon>Arachnida</taxon>
        <taxon>Acari</taxon>
        <taxon>Acariformes</taxon>
        <taxon>Sarcoptiformes</taxon>
        <taxon>Astigmata</taxon>
        <taxon>Psoroptidia</taxon>
        <taxon>Analgoidea</taxon>
        <taxon>Pyroglyphidae</taxon>
        <taxon>Pyroglyphinae</taxon>
        <taxon>Euroglyphus</taxon>
    </lineage>
</organism>
<keyword evidence="6" id="KW-0539">Nucleus</keyword>
<reference evidence="12 13" key="1">
    <citation type="submission" date="2017-03" db="EMBL/GenBank/DDBJ databases">
        <title>Genome Survey of Euroglyphus maynei.</title>
        <authorList>
            <person name="Arlian L.G."/>
            <person name="Morgan M.S."/>
            <person name="Rider S.D."/>
        </authorList>
    </citation>
    <scope>NUCLEOTIDE SEQUENCE [LARGE SCALE GENOMIC DNA]</scope>
    <source>
        <strain evidence="12">Arlian Lab</strain>
        <tissue evidence="12">Whole body</tissue>
    </source>
</reference>
<evidence type="ECO:0000256" key="1">
    <source>
        <dbReference type="ARBA" id="ARBA00004123"/>
    </source>
</evidence>
<evidence type="ECO:0000256" key="10">
    <source>
        <dbReference type="SAM" id="MobiDB-lite"/>
    </source>
</evidence>
<dbReference type="InterPro" id="IPR036236">
    <property type="entry name" value="Znf_C2H2_sf"/>
</dbReference>
<dbReference type="FunFam" id="3.30.160.60:FF:000446">
    <property type="entry name" value="Zinc finger protein"/>
    <property type="match status" value="1"/>
</dbReference>
<feature type="compositionally biased region" description="Polar residues" evidence="10">
    <location>
        <begin position="378"/>
        <end position="400"/>
    </location>
</feature>
<keyword evidence="13" id="KW-1185">Reference proteome</keyword>
<feature type="coiled-coil region" evidence="9">
    <location>
        <begin position="277"/>
        <end position="311"/>
    </location>
</feature>
<dbReference type="Proteomes" id="UP000194236">
    <property type="component" value="Unassembled WGS sequence"/>
</dbReference>
<evidence type="ECO:0000256" key="4">
    <source>
        <dbReference type="ARBA" id="ARBA00022771"/>
    </source>
</evidence>
<keyword evidence="2" id="KW-0479">Metal-binding</keyword>
<feature type="region of interest" description="Disordered" evidence="10">
    <location>
        <begin position="353"/>
        <end position="400"/>
    </location>
</feature>
<dbReference type="PANTHER" id="PTHR24388">
    <property type="entry name" value="ZINC FINGER PROTEIN"/>
    <property type="match status" value="1"/>
</dbReference>
<gene>
    <name evidence="12" type="ORF">BLA29_000953</name>
</gene>
<dbReference type="Gene3D" id="3.30.160.60">
    <property type="entry name" value="Classic Zinc Finger"/>
    <property type="match status" value="2"/>
</dbReference>
<feature type="region of interest" description="Disordered" evidence="10">
    <location>
        <begin position="707"/>
        <end position="736"/>
    </location>
</feature>
<dbReference type="GO" id="GO:0000978">
    <property type="term" value="F:RNA polymerase II cis-regulatory region sequence-specific DNA binding"/>
    <property type="evidence" value="ECO:0007669"/>
    <property type="project" value="TreeGrafter"/>
</dbReference>
<dbReference type="InterPro" id="IPR013087">
    <property type="entry name" value="Znf_C2H2_type"/>
</dbReference>
<dbReference type="GO" id="GO:0000981">
    <property type="term" value="F:DNA-binding transcription factor activity, RNA polymerase II-specific"/>
    <property type="evidence" value="ECO:0007669"/>
    <property type="project" value="TreeGrafter"/>
</dbReference>
<evidence type="ECO:0000256" key="5">
    <source>
        <dbReference type="ARBA" id="ARBA00022833"/>
    </source>
</evidence>
<feature type="compositionally biased region" description="Low complexity" evidence="10">
    <location>
        <begin position="360"/>
        <end position="377"/>
    </location>
</feature>
<feature type="domain" description="C2H2-type" evidence="11">
    <location>
        <begin position="676"/>
        <end position="704"/>
    </location>
</feature>
<evidence type="ECO:0000313" key="12">
    <source>
        <dbReference type="EMBL" id="OTF79388.1"/>
    </source>
</evidence>
<dbReference type="SMART" id="SM00355">
    <property type="entry name" value="ZnF_C2H2"/>
    <property type="match status" value="3"/>
</dbReference>
<feature type="domain" description="C2H2-type" evidence="11">
    <location>
        <begin position="648"/>
        <end position="675"/>
    </location>
</feature>
<keyword evidence="4 8" id="KW-0863">Zinc-finger</keyword>
<proteinExistence type="inferred from homology"/>
<evidence type="ECO:0000256" key="9">
    <source>
        <dbReference type="SAM" id="Coils"/>
    </source>
</evidence>
<feature type="compositionally biased region" description="Polar residues" evidence="10">
    <location>
        <begin position="412"/>
        <end position="429"/>
    </location>
</feature>
<feature type="region of interest" description="Disordered" evidence="10">
    <location>
        <begin position="1"/>
        <end position="56"/>
    </location>
</feature>
<dbReference type="GO" id="GO:0008270">
    <property type="term" value="F:zinc ion binding"/>
    <property type="evidence" value="ECO:0007669"/>
    <property type="project" value="UniProtKB-KW"/>
</dbReference>
<evidence type="ECO:0000256" key="7">
    <source>
        <dbReference type="ARBA" id="ARBA00037948"/>
    </source>
</evidence>
<dbReference type="OrthoDB" id="6515404at2759"/>
<evidence type="ECO:0000256" key="6">
    <source>
        <dbReference type="ARBA" id="ARBA00023242"/>
    </source>
</evidence>
<evidence type="ECO:0000256" key="2">
    <source>
        <dbReference type="ARBA" id="ARBA00022723"/>
    </source>
</evidence>